<dbReference type="FunFam" id="3.30.2010.10:FF:000002">
    <property type="entry name" value="CAAX prenyl protease"/>
    <property type="match status" value="1"/>
</dbReference>
<comment type="similarity">
    <text evidence="12">Belongs to the peptidase M48A family.</text>
</comment>
<dbReference type="GO" id="GO:0005789">
    <property type="term" value="C:endoplasmic reticulum membrane"/>
    <property type="evidence" value="ECO:0007669"/>
    <property type="project" value="UniProtKB-SubCell"/>
</dbReference>
<dbReference type="AlphaFoldDB" id="A0A0G4HEX1"/>
<evidence type="ECO:0000256" key="5">
    <source>
        <dbReference type="ARBA" id="ARBA00022801"/>
    </source>
</evidence>
<comment type="catalytic activity">
    <reaction evidence="11 12">
        <text>Hydrolyzes the peptide bond -P2-(S-farnesyl or geranylgeranyl)C-P1'-P2'-P3'-COOH where P1' and P2' are amino acids with aliphatic side chains and P3' is any C-terminal residue.</text>
        <dbReference type="EC" id="3.4.24.84"/>
    </reaction>
</comment>
<evidence type="ECO:0000256" key="3">
    <source>
        <dbReference type="ARBA" id="ARBA00022692"/>
    </source>
</evidence>
<dbReference type="GO" id="GO:0004222">
    <property type="term" value="F:metalloendopeptidase activity"/>
    <property type="evidence" value="ECO:0007669"/>
    <property type="project" value="UniProtKB-UniRule"/>
</dbReference>
<dbReference type="Gene3D" id="3.30.2010.10">
    <property type="entry name" value="Metalloproteases ('zincins'), catalytic domain"/>
    <property type="match status" value="1"/>
</dbReference>
<feature type="transmembrane region" description="Helical" evidence="12">
    <location>
        <begin position="6"/>
        <end position="24"/>
    </location>
</feature>
<dbReference type="EC" id="3.4.24.84" evidence="12"/>
<dbReference type="InterPro" id="IPR001915">
    <property type="entry name" value="Peptidase_M48"/>
</dbReference>
<accession>A0A0G4HEX1</accession>
<keyword evidence="10 12" id="KW-0472">Membrane</keyword>
<feature type="domain" description="CAAX prenyl protease 1 N-terminal" evidence="14">
    <location>
        <begin position="34"/>
        <end position="205"/>
    </location>
</feature>
<evidence type="ECO:0000256" key="2">
    <source>
        <dbReference type="ARBA" id="ARBA00022670"/>
    </source>
</evidence>
<keyword evidence="8 12" id="KW-1133">Transmembrane helix</keyword>
<feature type="domain" description="Peptidase M48" evidence="13">
    <location>
        <begin position="208"/>
        <end position="265"/>
    </location>
</feature>
<keyword evidence="9 12" id="KW-0482">Metalloprotease</keyword>
<feature type="transmembrane region" description="Helical" evidence="12">
    <location>
        <begin position="62"/>
        <end position="84"/>
    </location>
</feature>
<comment type="cofactor">
    <cofactor evidence="12">
        <name>Zn(2+)</name>
        <dbReference type="ChEBI" id="CHEBI:29105"/>
    </cofactor>
    <text evidence="12">Binds 1 zinc ion per subunit.</text>
</comment>
<evidence type="ECO:0000256" key="6">
    <source>
        <dbReference type="ARBA" id="ARBA00022824"/>
    </source>
</evidence>
<dbReference type="Pfam" id="PF01435">
    <property type="entry name" value="Peptidase_M48"/>
    <property type="match status" value="1"/>
</dbReference>
<keyword evidence="7 12" id="KW-0862">Zinc</keyword>
<gene>
    <name evidence="15" type="ORF">Cvel_26756</name>
</gene>
<evidence type="ECO:0000259" key="14">
    <source>
        <dbReference type="Pfam" id="PF16491"/>
    </source>
</evidence>
<evidence type="ECO:0000256" key="9">
    <source>
        <dbReference type="ARBA" id="ARBA00023049"/>
    </source>
</evidence>
<reference evidence="15" key="1">
    <citation type="submission" date="2014-11" db="EMBL/GenBank/DDBJ databases">
        <authorList>
            <person name="Otto D Thomas"/>
            <person name="Naeem Raeece"/>
        </authorList>
    </citation>
    <scope>NUCLEOTIDE SEQUENCE</scope>
</reference>
<keyword evidence="4 12" id="KW-0479">Metal-binding</keyword>
<keyword evidence="3 12" id="KW-0812">Transmembrane</keyword>
<evidence type="ECO:0000256" key="11">
    <source>
        <dbReference type="ARBA" id="ARBA00044456"/>
    </source>
</evidence>
<proteinExistence type="inferred from homology"/>
<feature type="transmembrane region" description="Helical" evidence="12">
    <location>
        <begin position="176"/>
        <end position="195"/>
    </location>
</feature>
<dbReference type="InterPro" id="IPR027057">
    <property type="entry name" value="CAXX_Prtase_1"/>
</dbReference>
<protein>
    <recommendedName>
        <fullName evidence="12">CAAX prenyl protease</fullName>
        <ecNumber evidence="12">3.4.24.84</ecNumber>
    </recommendedName>
</protein>
<sequence length="266" mass="31386">MPAIPWLPLFLVFLTCMEVFERYLSYRQWRRNCSPEIPPEVKELVKEDTFKKSQAYNRDKRLFSMVESVVQFARMFLMLYLFAYPQIWRWAGIVGGENEYVQSLTFLSMTMTIDYVSSIFFEIYGIFVIEEKHGFNKMTPMLFVSDQIKTTALTLVIGFPVVCGVIWLIKWGGKQFYVWLWGATMVFTIAMSMLYPNLIAPLFNKFEPLNNEELRKKIEDLAASLKFPLKKLFQMDGSKRSAHSNAYFYGFWWAKRIVIFDTLLKV</sequence>
<evidence type="ECO:0000256" key="7">
    <source>
        <dbReference type="ARBA" id="ARBA00022833"/>
    </source>
</evidence>
<name>A0A0G4HEX1_9ALVE</name>
<feature type="transmembrane region" description="Helical" evidence="12">
    <location>
        <begin position="150"/>
        <end position="170"/>
    </location>
</feature>
<evidence type="ECO:0000256" key="8">
    <source>
        <dbReference type="ARBA" id="ARBA00022989"/>
    </source>
</evidence>
<dbReference type="GO" id="GO:0046872">
    <property type="term" value="F:metal ion binding"/>
    <property type="evidence" value="ECO:0007669"/>
    <property type="project" value="UniProtKB-UniRule"/>
</dbReference>
<comment type="function">
    <text evidence="12">Proteolytically removes the C-terminal three residues of farnesylated proteins.</text>
</comment>
<evidence type="ECO:0000313" key="15">
    <source>
        <dbReference type="EMBL" id="CEM42459.1"/>
    </source>
</evidence>
<dbReference type="GO" id="GO:0071586">
    <property type="term" value="P:CAAX-box protein processing"/>
    <property type="evidence" value="ECO:0007669"/>
    <property type="project" value="UniProtKB-UniRule"/>
</dbReference>
<evidence type="ECO:0000256" key="4">
    <source>
        <dbReference type="ARBA" id="ARBA00022723"/>
    </source>
</evidence>
<dbReference type="InterPro" id="IPR032456">
    <property type="entry name" value="Peptidase_M48_N"/>
</dbReference>
<dbReference type="CDD" id="cd07343">
    <property type="entry name" value="M48A_Zmpste24p_like"/>
    <property type="match status" value="1"/>
</dbReference>
<organism evidence="15">
    <name type="scientific">Chromera velia CCMP2878</name>
    <dbReference type="NCBI Taxonomy" id="1169474"/>
    <lineage>
        <taxon>Eukaryota</taxon>
        <taxon>Sar</taxon>
        <taxon>Alveolata</taxon>
        <taxon>Colpodellida</taxon>
        <taxon>Chromeraceae</taxon>
        <taxon>Chromera</taxon>
    </lineage>
</organism>
<keyword evidence="6 12" id="KW-0256">Endoplasmic reticulum</keyword>
<dbReference type="EMBL" id="CDMZ01002455">
    <property type="protein sequence ID" value="CEM42459.1"/>
    <property type="molecule type" value="Genomic_DNA"/>
</dbReference>
<evidence type="ECO:0000256" key="10">
    <source>
        <dbReference type="ARBA" id="ARBA00023136"/>
    </source>
</evidence>
<keyword evidence="2 12" id="KW-0645">Protease</keyword>
<evidence type="ECO:0000256" key="1">
    <source>
        <dbReference type="ARBA" id="ARBA00004477"/>
    </source>
</evidence>
<comment type="subcellular location">
    <subcellularLocation>
        <location evidence="1 12">Endoplasmic reticulum membrane</location>
        <topology evidence="1 12">Multi-pass membrane protein</topology>
    </subcellularLocation>
</comment>
<dbReference type="Pfam" id="PF16491">
    <property type="entry name" value="Peptidase_M48_N"/>
    <property type="match status" value="1"/>
</dbReference>
<evidence type="ECO:0000259" key="13">
    <source>
        <dbReference type="Pfam" id="PF01435"/>
    </source>
</evidence>
<feature type="transmembrane region" description="Helical" evidence="12">
    <location>
        <begin position="104"/>
        <end position="129"/>
    </location>
</feature>
<dbReference type="PANTHER" id="PTHR10120">
    <property type="entry name" value="CAAX PRENYL PROTEASE 1"/>
    <property type="match status" value="1"/>
</dbReference>
<feature type="non-terminal residue" evidence="15">
    <location>
        <position position="266"/>
    </location>
</feature>
<keyword evidence="5 12" id="KW-0378">Hydrolase</keyword>
<evidence type="ECO:0000256" key="12">
    <source>
        <dbReference type="RuleBase" id="RU366005"/>
    </source>
</evidence>